<reference evidence="1 2" key="1">
    <citation type="submission" date="2005-09" db="EMBL/GenBank/DDBJ databases">
        <authorList>
            <person name="Mural R.J."/>
            <person name="Li P.W."/>
            <person name="Adams M.D."/>
            <person name="Amanatides P.G."/>
            <person name="Baden-Tillson H."/>
            <person name="Barnstead M."/>
            <person name="Chin S.H."/>
            <person name="Dew I."/>
            <person name="Evans C.A."/>
            <person name="Ferriera S."/>
            <person name="Flanigan M."/>
            <person name="Fosler C."/>
            <person name="Glodek A."/>
            <person name="Gu Z."/>
            <person name="Holt R.A."/>
            <person name="Jennings D."/>
            <person name="Kraft C.L."/>
            <person name="Lu F."/>
            <person name="Nguyen T."/>
            <person name="Nusskern D.R."/>
            <person name="Pfannkoch C.M."/>
            <person name="Sitter C."/>
            <person name="Sutton G.G."/>
            <person name="Venter J.C."/>
            <person name="Wang Z."/>
            <person name="Woodage T."/>
            <person name="Zheng X.H."/>
            <person name="Zhong F."/>
        </authorList>
    </citation>
    <scope>NUCLEOTIDE SEQUENCE [LARGE SCALE GENOMIC DNA]</scope>
    <source>
        <strain>BN</strain>
        <strain evidence="2">Sprague-Dawley</strain>
    </source>
</reference>
<organism evidence="1 2">
    <name type="scientific">Rattus norvegicus</name>
    <name type="common">Rat</name>
    <dbReference type="NCBI Taxonomy" id="10116"/>
    <lineage>
        <taxon>Eukaryota</taxon>
        <taxon>Metazoa</taxon>
        <taxon>Chordata</taxon>
        <taxon>Craniata</taxon>
        <taxon>Vertebrata</taxon>
        <taxon>Euteleostomi</taxon>
        <taxon>Mammalia</taxon>
        <taxon>Eutheria</taxon>
        <taxon>Euarchontoglires</taxon>
        <taxon>Glires</taxon>
        <taxon>Rodentia</taxon>
        <taxon>Myomorpha</taxon>
        <taxon>Muroidea</taxon>
        <taxon>Muridae</taxon>
        <taxon>Murinae</taxon>
        <taxon>Rattus</taxon>
    </lineage>
</organism>
<proteinExistence type="predicted"/>
<dbReference type="Proteomes" id="UP000234681">
    <property type="component" value="Chromosome 9"/>
</dbReference>
<evidence type="ECO:0000313" key="2">
    <source>
        <dbReference type="Proteomes" id="UP000234681"/>
    </source>
</evidence>
<evidence type="ECO:0000313" key="1">
    <source>
        <dbReference type="EMBL" id="EDL98987.1"/>
    </source>
</evidence>
<name>A6IP73_RAT</name>
<gene>
    <name evidence="1" type="ORF">rCG_22442</name>
</gene>
<dbReference type="AlphaFoldDB" id="A6IP73"/>
<protein>
    <submittedName>
        <fullName evidence="1">RCG22442</fullName>
    </submittedName>
</protein>
<sequence length="49" mass="5261">MTVTEVTNHFLIVFGASSVEGKSHPDSEPGQRLVAGGLQVYVGYVQVQQ</sequence>
<dbReference type="EMBL" id="CH473965">
    <property type="protein sequence ID" value="EDL98987.1"/>
    <property type="molecule type" value="Genomic_DNA"/>
</dbReference>
<accession>A6IP73</accession>